<gene>
    <name evidence="1" type="ORF">KUCAC02_000536</name>
</gene>
<name>A0ACB9W7N8_CHAAC</name>
<organism evidence="1 2">
    <name type="scientific">Chaenocephalus aceratus</name>
    <name type="common">Blackfin icefish</name>
    <name type="synonym">Chaenichthys aceratus</name>
    <dbReference type="NCBI Taxonomy" id="36190"/>
    <lineage>
        <taxon>Eukaryota</taxon>
        <taxon>Metazoa</taxon>
        <taxon>Chordata</taxon>
        <taxon>Craniata</taxon>
        <taxon>Vertebrata</taxon>
        <taxon>Euteleostomi</taxon>
        <taxon>Actinopterygii</taxon>
        <taxon>Neopterygii</taxon>
        <taxon>Teleostei</taxon>
        <taxon>Neoteleostei</taxon>
        <taxon>Acanthomorphata</taxon>
        <taxon>Eupercaria</taxon>
        <taxon>Perciformes</taxon>
        <taxon>Notothenioidei</taxon>
        <taxon>Channichthyidae</taxon>
        <taxon>Chaenocephalus</taxon>
    </lineage>
</organism>
<dbReference type="Proteomes" id="UP001057452">
    <property type="component" value="Chromosome 18"/>
</dbReference>
<reference evidence="1" key="1">
    <citation type="submission" date="2022-05" db="EMBL/GenBank/DDBJ databases">
        <title>Chromosome-level genome of Chaenocephalus aceratus.</title>
        <authorList>
            <person name="Park H."/>
        </authorList>
    </citation>
    <scope>NUCLEOTIDE SEQUENCE</scope>
    <source>
        <strain evidence="1">KU_202001</strain>
    </source>
</reference>
<keyword evidence="2" id="KW-1185">Reference proteome</keyword>
<evidence type="ECO:0000313" key="2">
    <source>
        <dbReference type="Proteomes" id="UP001057452"/>
    </source>
</evidence>
<protein>
    <submittedName>
        <fullName evidence="1">Uncharacterized protein</fullName>
    </submittedName>
</protein>
<dbReference type="EMBL" id="CM043802">
    <property type="protein sequence ID" value="KAI4808477.1"/>
    <property type="molecule type" value="Genomic_DNA"/>
</dbReference>
<proteinExistence type="predicted"/>
<sequence length="248" mass="27586">MNYARFLTAVSAARKPSAIRMLTELQQRSPPTMISLAGGAPNPNTFPFLSASFRLKDGQTLNFDEALMKRALQIPELLTWMKILQKDLHNPPSPMDMCVTTGSQEGLCKVFEMLVNPGDNVLLDAPTYSGTLAALQPLGCNLINVSSDQHGMIPAALKEVLSRWDPSEVHKPGSTAPKILYTIPNGGNPTGASMTTQRKQEVYELARQYDMLIIEDDPYYFLQFDKPWAPTFLSMDVDGRILRNRLLL</sequence>
<comment type="caution">
    <text evidence="1">The sequence shown here is derived from an EMBL/GenBank/DDBJ whole genome shotgun (WGS) entry which is preliminary data.</text>
</comment>
<accession>A0ACB9W7N8</accession>
<evidence type="ECO:0000313" key="1">
    <source>
        <dbReference type="EMBL" id="KAI4808477.1"/>
    </source>
</evidence>